<dbReference type="AlphaFoldDB" id="A0A9X2EN65"/>
<gene>
    <name evidence="1" type="ORF">MO867_13495</name>
</gene>
<dbReference type="RefSeq" id="WP_252469357.1">
    <property type="nucleotide sequence ID" value="NZ_JALBWM010000059.1"/>
</dbReference>
<dbReference type="EMBL" id="JALBWM010000059">
    <property type="protein sequence ID" value="MCO1335347.1"/>
    <property type="molecule type" value="Genomic_DNA"/>
</dbReference>
<organism evidence="1 2">
    <name type="scientific">Microbulbifer okhotskensis</name>
    <dbReference type="NCBI Taxonomy" id="2926617"/>
    <lineage>
        <taxon>Bacteria</taxon>
        <taxon>Pseudomonadati</taxon>
        <taxon>Pseudomonadota</taxon>
        <taxon>Gammaproteobacteria</taxon>
        <taxon>Cellvibrionales</taxon>
        <taxon>Microbulbiferaceae</taxon>
        <taxon>Microbulbifer</taxon>
    </lineage>
</organism>
<accession>A0A9X2EN65</accession>
<protein>
    <submittedName>
        <fullName evidence="1">Uncharacterized protein</fullName>
    </submittedName>
</protein>
<sequence>MLATHFEAKTRYGAMRDQARQIAWEALPVRVRGKIELGGVDNKALVAFRTWQHHPNRKVDWDWTFANRYCFRYPKGFDLSVWFGNRLSTLALGRPTYHGTSLRMDFVEKSPDLPMTGFPAFIVVNTAYQAYAQLIGAKTFRIIKPMNEKLVNYYMSYDKSFEYHPAANGNPCYLERQL</sequence>
<evidence type="ECO:0000313" key="2">
    <source>
        <dbReference type="Proteomes" id="UP001139028"/>
    </source>
</evidence>
<dbReference type="Proteomes" id="UP001139028">
    <property type="component" value="Unassembled WGS sequence"/>
</dbReference>
<name>A0A9X2EN65_9GAMM</name>
<comment type="caution">
    <text evidence="1">The sequence shown here is derived from an EMBL/GenBank/DDBJ whole genome shotgun (WGS) entry which is preliminary data.</text>
</comment>
<evidence type="ECO:0000313" key="1">
    <source>
        <dbReference type="EMBL" id="MCO1335347.1"/>
    </source>
</evidence>
<keyword evidence="2" id="KW-1185">Reference proteome</keyword>
<reference evidence="1" key="1">
    <citation type="journal article" date="2022" name="Arch. Microbiol.">
        <title>Microbulbifer okhotskensis sp. nov., isolated from a deep bottom sediment of the Okhotsk Sea.</title>
        <authorList>
            <person name="Romanenko L."/>
            <person name="Kurilenko V."/>
            <person name="Otstavnykh N."/>
            <person name="Velansky P."/>
            <person name="Isaeva M."/>
            <person name="Mikhailov V."/>
        </authorList>
    </citation>
    <scope>NUCLEOTIDE SEQUENCE</scope>
    <source>
        <strain evidence="1">OS29</strain>
    </source>
</reference>
<proteinExistence type="predicted"/>